<protein>
    <submittedName>
        <fullName evidence="2">Uncharacterized protein</fullName>
    </submittedName>
</protein>
<reference evidence="2" key="1">
    <citation type="submission" date="2014-09" db="EMBL/GenBank/DDBJ databases">
        <authorList>
            <person name="Magalhaes I.L.F."/>
            <person name="Oliveira U."/>
            <person name="Santos F.R."/>
            <person name="Vidigal T.H.D.A."/>
            <person name="Brescovit A.D."/>
            <person name="Santos A.J."/>
        </authorList>
    </citation>
    <scope>NUCLEOTIDE SEQUENCE</scope>
    <source>
        <tissue evidence="2">Shoot tissue taken approximately 20 cm above the soil surface</tissue>
    </source>
</reference>
<feature type="region of interest" description="Disordered" evidence="1">
    <location>
        <begin position="1"/>
        <end position="66"/>
    </location>
</feature>
<organism evidence="2">
    <name type="scientific">Arundo donax</name>
    <name type="common">Giant reed</name>
    <name type="synonym">Donax arundinaceus</name>
    <dbReference type="NCBI Taxonomy" id="35708"/>
    <lineage>
        <taxon>Eukaryota</taxon>
        <taxon>Viridiplantae</taxon>
        <taxon>Streptophyta</taxon>
        <taxon>Embryophyta</taxon>
        <taxon>Tracheophyta</taxon>
        <taxon>Spermatophyta</taxon>
        <taxon>Magnoliopsida</taxon>
        <taxon>Liliopsida</taxon>
        <taxon>Poales</taxon>
        <taxon>Poaceae</taxon>
        <taxon>PACMAD clade</taxon>
        <taxon>Arundinoideae</taxon>
        <taxon>Arundineae</taxon>
        <taxon>Arundo</taxon>
    </lineage>
</organism>
<reference evidence="2" key="2">
    <citation type="journal article" date="2015" name="Data Brief">
        <title>Shoot transcriptome of the giant reed, Arundo donax.</title>
        <authorList>
            <person name="Barrero R.A."/>
            <person name="Guerrero F.D."/>
            <person name="Moolhuijzen P."/>
            <person name="Goolsby J.A."/>
            <person name="Tidwell J."/>
            <person name="Bellgard S.E."/>
            <person name="Bellgard M.I."/>
        </authorList>
    </citation>
    <scope>NUCLEOTIDE SEQUENCE</scope>
    <source>
        <tissue evidence="2">Shoot tissue taken approximately 20 cm above the soil surface</tissue>
    </source>
</reference>
<accession>A0A0A8ZHL3</accession>
<name>A0A0A8ZHL3_ARUDO</name>
<proteinExistence type="predicted"/>
<evidence type="ECO:0000256" key="1">
    <source>
        <dbReference type="SAM" id="MobiDB-lite"/>
    </source>
</evidence>
<dbReference type="AlphaFoldDB" id="A0A0A8ZHL3"/>
<sequence>MRSMTIHHSESEASSSNGSPIHDLGRSRTEVARYPTQGATSTPSQLYEPVELNGKPMAPRSSINSWDELGRRSQSSWYDSSRNDNAVTISGSETWHQREEPDYENFSTPPSELVCFICCSVEEP</sequence>
<evidence type="ECO:0000313" key="2">
    <source>
        <dbReference type="EMBL" id="JAD37143.1"/>
    </source>
</evidence>
<dbReference type="EMBL" id="GBRH01260752">
    <property type="protein sequence ID" value="JAD37143.1"/>
    <property type="molecule type" value="Transcribed_RNA"/>
</dbReference>